<dbReference type="InterPro" id="IPR050213">
    <property type="entry name" value="GST_superfamily"/>
</dbReference>
<dbReference type="InterPro" id="IPR004046">
    <property type="entry name" value="GST_C"/>
</dbReference>
<feature type="domain" description="GST C-terminal" evidence="2">
    <location>
        <begin position="89"/>
        <end position="220"/>
    </location>
</feature>
<dbReference type="CDD" id="cd03039">
    <property type="entry name" value="GST_N_Sigma_like"/>
    <property type="match status" value="1"/>
</dbReference>
<dbReference type="OrthoDB" id="414243at2759"/>
<dbReference type="InterPro" id="IPR040079">
    <property type="entry name" value="Glutathione_S-Trfase"/>
</dbReference>
<dbReference type="SFLD" id="SFLDS00019">
    <property type="entry name" value="Glutathione_Transferase_(cytos"/>
    <property type="match status" value="1"/>
</dbReference>
<dbReference type="Pfam" id="PF02798">
    <property type="entry name" value="GST_N"/>
    <property type="match status" value="1"/>
</dbReference>
<dbReference type="Gene3D" id="1.20.1050.10">
    <property type="match status" value="1"/>
</dbReference>
<dbReference type="Proteomes" id="UP001140172">
    <property type="component" value="Unassembled WGS sequence"/>
</dbReference>
<gene>
    <name evidence="3" type="ORF">GGI15_002291</name>
</gene>
<sequence length="220" mass="25123">MSPSASSSYVLRYFNIPGIAETSRMLLTAALVDWKEENPEWPLAKSDQPFGRVPVLIEEDSSDGSKHVLCESPAIERYLARKYGFMPTELKLASRQEEIREQQIDTIQAFFNVNRFEGSKEFALGRFYIILDRLLNVHSAILRENGNNGHYFGDRLTYVDIGAYGIIRAIVIHGKGLENERSRHLIEKITPEFKKLVETVESDPLLQAHFANSKILSMFE</sequence>
<keyword evidence="4" id="KW-1185">Reference proteome</keyword>
<feature type="domain" description="GST N-terminal" evidence="1">
    <location>
        <begin position="7"/>
        <end position="87"/>
    </location>
</feature>
<reference evidence="3" key="1">
    <citation type="submission" date="2022-07" db="EMBL/GenBank/DDBJ databases">
        <title>Phylogenomic reconstructions and comparative analyses of Kickxellomycotina fungi.</title>
        <authorList>
            <person name="Reynolds N.K."/>
            <person name="Stajich J.E."/>
            <person name="Barry K."/>
            <person name="Grigoriev I.V."/>
            <person name="Crous P."/>
            <person name="Smith M.E."/>
        </authorList>
    </citation>
    <scope>NUCLEOTIDE SEQUENCE</scope>
    <source>
        <strain evidence="3">BCRC 34489</strain>
    </source>
</reference>
<dbReference type="EMBL" id="JANBUM010000116">
    <property type="protein sequence ID" value="KAJ2784344.1"/>
    <property type="molecule type" value="Genomic_DNA"/>
</dbReference>
<evidence type="ECO:0000313" key="3">
    <source>
        <dbReference type="EMBL" id="KAJ2784344.1"/>
    </source>
</evidence>
<organism evidence="3 4">
    <name type="scientific">Coemansia interrupta</name>
    <dbReference type="NCBI Taxonomy" id="1126814"/>
    <lineage>
        <taxon>Eukaryota</taxon>
        <taxon>Fungi</taxon>
        <taxon>Fungi incertae sedis</taxon>
        <taxon>Zoopagomycota</taxon>
        <taxon>Kickxellomycotina</taxon>
        <taxon>Kickxellomycetes</taxon>
        <taxon>Kickxellales</taxon>
        <taxon>Kickxellaceae</taxon>
        <taxon>Coemansia</taxon>
    </lineage>
</organism>
<accession>A0A9W8HEK2</accession>
<dbReference type="PROSITE" id="PS50405">
    <property type="entry name" value="GST_CTER"/>
    <property type="match status" value="1"/>
</dbReference>
<dbReference type="InterPro" id="IPR036249">
    <property type="entry name" value="Thioredoxin-like_sf"/>
</dbReference>
<dbReference type="InterPro" id="IPR004045">
    <property type="entry name" value="Glutathione_S-Trfase_N"/>
</dbReference>
<dbReference type="SUPFAM" id="SSF52833">
    <property type="entry name" value="Thioredoxin-like"/>
    <property type="match status" value="1"/>
</dbReference>
<protein>
    <recommendedName>
        <fullName evidence="5">Glutathione S-transferase</fullName>
    </recommendedName>
</protein>
<dbReference type="GO" id="GO:0006749">
    <property type="term" value="P:glutathione metabolic process"/>
    <property type="evidence" value="ECO:0007669"/>
    <property type="project" value="TreeGrafter"/>
</dbReference>
<dbReference type="SUPFAM" id="SSF47616">
    <property type="entry name" value="GST C-terminal domain-like"/>
    <property type="match status" value="1"/>
</dbReference>
<dbReference type="GO" id="GO:0004364">
    <property type="term" value="F:glutathione transferase activity"/>
    <property type="evidence" value="ECO:0007669"/>
    <property type="project" value="TreeGrafter"/>
</dbReference>
<evidence type="ECO:0000259" key="1">
    <source>
        <dbReference type="PROSITE" id="PS50404"/>
    </source>
</evidence>
<dbReference type="AlphaFoldDB" id="A0A9W8HEK2"/>
<evidence type="ECO:0008006" key="5">
    <source>
        <dbReference type="Google" id="ProtNLM"/>
    </source>
</evidence>
<dbReference type="PANTHER" id="PTHR11571">
    <property type="entry name" value="GLUTATHIONE S-TRANSFERASE"/>
    <property type="match status" value="1"/>
</dbReference>
<dbReference type="InterPro" id="IPR036282">
    <property type="entry name" value="Glutathione-S-Trfase_C_sf"/>
</dbReference>
<dbReference type="Pfam" id="PF14497">
    <property type="entry name" value="GST_C_3"/>
    <property type="match status" value="1"/>
</dbReference>
<evidence type="ECO:0000313" key="4">
    <source>
        <dbReference type="Proteomes" id="UP001140172"/>
    </source>
</evidence>
<evidence type="ECO:0000259" key="2">
    <source>
        <dbReference type="PROSITE" id="PS50405"/>
    </source>
</evidence>
<comment type="caution">
    <text evidence="3">The sequence shown here is derived from an EMBL/GenBank/DDBJ whole genome shotgun (WGS) entry which is preliminary data.</text>
</comment>
<dbReference type="PROSITE" id="PS50404">
    <property type="entry name" value="GST_NTER"/>
    <property type="match status" value="1"/>
</dbReference>
<dbReference type="Gene3D" id="3.40.30.10">
    <property type="entry name" value="Glutaredoxin"/>
    <property type="match status" value="1"/>
</dbReference>
<name>A0A9W8HEK2_9FUNG</name>
<proteinExistence type="predicted"/>
<dbReference type="InterPro" id="IPR010987">
    <property type="entry name" value="Glutathione-S-Trfase_C-like"/>
</dbReference>